<keyword evidence="5" id="KW-0049">Antioxidant</keyword>
<dbReference type="GO" id="GO:0140824">
    <property type="term" value="F:thioredoxin-dependent peroxiredoxin activity"/>
    <property type="evidence" value="ECO:0007669"/>
    <property type="project" value="UniProtKB-EC"/>
</dbReference>
<dbReference type="PROSITE" id="PS51352">
    <property type="entry name" value="THIOREDOXIN_2"/>
    <property type="match status" value="1"/>
</dbReference>
<evidence type="ECO:0000256" key="7">
    <source>
        <dbReference type="ARBA" id="ARBA00023157"/>
    </source>
</evidence>
<dbReference type="Proteomes" id="UP001595818">
    <property type="component" value="Unassembled WGS sequence"/>
</dbReference>
<gene>
    <name evidence="14" type="ORF">ACFPFU_08495</name>
</gene>
<evidence type="ECO:0000256" key="1">
    <source>
        <dbReference type="ARBA" id="ARBA00003330"/>
    </source>
</evidence>
<dbReference type="Gene3D" id="3.40.30.10">
    <property type="entry name" value="Glutaredoxin"/>
    <property type="match status" value="1"/>
</dbReference>
<evidence type="ECO:0000256" key="3">
    <source>
        <dbReference type="ARBA" id="ARBA00013017"/>
    </source>
</evidence>
<dbReference type="PIRSF" id="PIRSF000239">
    <property type="entry name" value="AHPC"/>
    <property type="match status" value="1"/>
</dbReference>
<dbReference type="EMBL" id="JBHSJJ010000004">
    <property type="protein sequence ID" value="MFC4871721.1"/>
    <property type="molecule type" value="Genomic_DNA"/>
</dbReference>
<evidence type="ECO:0000259" key="13">
    <source>
        <dbReference type="PROSITE" id="PS51352"/>
    </source>
</evidence>
<keyword evidence="4 14" id="KW-0575">Peroxidase</keyword>
<dbReference type="SUPFAM" id="SSF52833">
    <property type="entry name" value="Thioredoxin-like"/>
    <property type="match status" value="1"/>
</dbReference>
<dbReference type="PANTHER" id="PTHR42801:SF4">
    <property type="entry name" value="AHPC_TSA FAMILY PROTEIN"/>
    <property type="match status" value="1"/>
</dbReference>
<keyword evidence="6 14" id="KW-0560">Oxidoreductase</keyword>
<evidence type="ECO:0000256" key="10">
    <source>
        <dbReference type="ARBA" id="ARBA00038489"/>
    </source>
</evidence>
<evidence type="ECO:0000256" key="6">
    <source>
        <dbReference type="ARBA" id="ARBA00023002"/>
    </source>
</evidence>
<dbReference type="Pfam" id="PF00578">
    <property type="entry name" value="AhpC-TSA"/>
    <property type="match status" value="1"/>
</dbReference>
<dbReference type="InterPro" id="IPR050924">
    <property type="entry name" value="Peroxiredoxin_BCP/PrxQ"/>
</dbReference>
<evidence type="ECO:0000256" key="12">
    <source>
        <dbReference type="ARBA" id="ARBA00049091"/>
    </source>
</evidence>
<keyword evidence="7" id="KW-1015">Disulfide bond</keyword>
<accession>A0ABV9SZD2</accession>
<evidence type="ECO:0000313" key="15">
    <source>
        <dbReference type="Proteomes" id="UP001595818"/>
    </source>
</evidence>
<comment type="function">
    <text evidence="1">Thiol-specific peroxidase that catalyzes the reduction of hydrogen peroxide and organic hydroperoxides to water and alcohols, respectively. Plays a role in cell protection against oxidative stress by detoxifying peroxides and as sensor of hydrogen peroxide-mediated signaling events.</text>
</comment>
<comment type="similarity">
    <text evidence="10">Belongs to the peroxiredoxin family. BCP/PrxQ subfamily.</text>
</comment>
<organism evidence="14 15">
    <name type="scientific">Negadavirga shengliensis</name>
    <dbReference type="NCBI Taxonomy" id="1389218"/>
    <lineage>
        <taxon>Bacteria</taxon>
        <taxon>Pseudomonadati</taxon>
        <taxon>Bacteroidota</taxon>
        <taxon>Cytophagia</taxon>
        <taxon>Cytophagales</taxon>
        <taxon>Cyclobacteriaceae</taxon>
        <taxon>Negadavirga</taxon>
    </lineage>
</organism>
<evidence type="ECO:0000256" key="11">
    <source>
        <dbReference type="ARBA" id="ARBA00042639"/>
    </source>
</evidence>
<dbReference type="RefSeq" id="WP_377063464.1">
    <property type="nucleotide sequence ID" value="NZ_JBHSJJ010000004.1"/>
</dbReference>
<proteinExistence type="inferred from homology"/>
<evidence type="ECO:0000256" key="4">
    <source>
        <dbReference type="ARBA" id="ARBA00022559"/>
    </source>
</evidence>
<dbReference type="InterPro" id="IPR000866">
    <property type="entry name" value="AhpC/TSA"/>
</dbReference>
<evidence type="ECO:0000313" key="14">
    <source>
        <dbReference type="EMBL" id="MFC4871721.1"/>
    </source>
</evidence>
<dbReference type="EC" id="1.11.1.24" evidence="3"/>
<reference evidence="15" key="1">
    <citation type="journal article" date="2019" name="Int. J. Syst. Evol. Microbiol.">
        <title>The Global Catalogue of Microorganisms (GCM) 10K type strain sequencing project: providing services to taxonomists for standard genome sequencing and annotation.</title>
        <authorList>
            <consortium name="The Broad Institute Genomics Platform"/>
            <consortium name="The Broad Institute Genome Sequencing Center for Infectious Disease"/>
            <person name="Wu L."/>
            <person name="Ma J."/>
        </authorList>
    </citation>
    <scope>NUCLEOTIDE SEQUENCE [LARGE SCALE GENOMIC DNA]</scope>
    <source>
        <strain evidence="15">CGMCC 4.7466</strain>
    </source>
</reference>
<evidence type="ECO:0000256" key="2">
    <source>
        <dbReference type="ARBA" id="ARBA00011245"/>
    </source>
</evidence>
<comment type="subunit">
    <text evidence="2">Monomer.</text>
</comment>
<feature type="domain" description="Thioredoxin" evidence="13">
    <location>
        <begin position="2"/>
        <end position="120"/>
    </location>
</feature>
<dbReference type="InterPro" id="IPR036249">
    <property type="entry name" value="Thioredoxin-like_sf"/>
</dbReference>
<protein>
    <recommendedName>
        <fullName evidence="3">thioredoxin-dependent peroxiredoxin</fullName>
        <ecNumber evidence="3">1.11.1.24</ecNumber>
    </recommendedName>
    <alternativeName>
        <fullName evidence="9">Thioredoxin peroxidase</fullName>
    </alternativeName>
    <alternativeName>
        <fullName evidence="11">Thioredoxin-dependent peroxiredoxin Bcp</fullName>
    </alternativeName>
</protein>
<sequence length="146" mass="16578">MLNVGDKAPDFTLPSTAGENFALSKNFRGKSCILFFYPKDFTKGCTAEVCEFRDHFGFLEDLAIPIVGISRDDLSTHYKFKSTYNLPYHLLSDKSGKVCKAYDALIPVIGLPKRVTYLLDDSHHIKGIYQDMFDAKGHIKYMLKKL</sequence>
<keyword evidence="8" id="KW-0676">Redox-active center</keyword>
<dbReference type="CDD" id="cd03017">
    <property type="entry name" value="PRX_BCP"/>
    <property type="match status" value="1"/>
</dbReference>
<dbReference type="PANTHER" id="PTHR42801">
    <property type="entry name" value="THIOREDOXIN-DEPENDENT PEROXIDE REDUCTASE"/>
    <property type="match status" value="1"/>
</dbReference>
<evidence type="ECO:0000256" key="9">
    <source>
        <dbReference type="ARBA" id="ARBA00032824"/>
    </source>
</evidence>
<comment type="caution">
    <text evidence="14">The sequence shown here is derived from an EMBL/GenBank/DDBJ whole genome shotgun (WGS) entry which is preliminary data.</text>
</comment>
<evidence type="ECO:0000256" key="5">
    <source>
        <dbReference type="ARBA" id="ARBA00022862"/>
    </source>
</evidence>
<dbReference type="InterPro" id="IPR013766">
    <property type="entry name" value="Thioredoxin_domain"/>
</dbReference>
<comment type="catalytic activity">
    <reaction evidence="12">
        <text>a hydroperoxide + [thioredoxin]-dithiol = an alcohol + [thioredoxin]-disulfide + H2O</text>
        <dbReference type="Rhea" id="RHEA:62620"/>
        <dbReference type="Rhea" id="RHEA-COMP:10698"/>
        <dbReference type="Rhea" id="RHEA-COMP:10700"/>
        <dbReference type="ChEBI" id="CHEBI:15377"/>
        <dbReference type="ChEBI" id="CHEBI:29950"/>
        <dbReference type="ChEBI" id="CHEBI:30879"/>
        <dbReference type="ChEBI" id="CHEBI:35924"/>
        <dbReference type="ChEBI" id="CHEBI:50058"/>
        <dbReference type="EC" id="1.11.1.24"/>
    </reaction>
</comment>
<dbReference type="InterPro" id="IPR024706">
    <property type="entry name" value="Peroxiredoxin_AhpC-typ"/>
</dbReference>
<keyword evidence="15" id="KW-1185">Reference proteome</keyword>
<name>A0ABV9SZD2_9BACT</name>
<evidence type="ECO:0000256" key="8">
    <source>
        <dbReference type="ARBA" id="ARBA00023284"/>
    </source>
</evidence>